<dbReference type="EMBL" id="CAAALY010024019">
    <property type="protein sequence ID" value="VEL15273.1"/>
    <property type="molecule type" value="Genomic_DNA"/>
</dbReference>
<proteinExistence type="predicted"/>
<accession>A0A448WM52</accession>
<protein>
    <submittedName>
        <fullName evidence="1">Uncharacterized protein</fullName>
    </submittedName>
</protein>
<comment type="caution">
    <text evidence="1">The sequence shown here is derived from an EMBL/GenBank/DDBJ whole genome shotgun (WGS) entry which is preliminary data.</text>
</comment>
<organism evidence="1 2">
    <name type="scientific">Protopolystoma xenopodis</name>
    <dbReference type="NCBI Taxonomy" id="117903"/>
    <lineage>
        <taxon>Eukaryota</taxon>
        <taxon>Metazoa</taxon>
        <taxon>Spiralia</taxon>
        <taxon>Lophotrochozoa</taxon>
        <taxon>Platyhelminthes</taxon>
        <taxon>Monogenea</taxon>
        <taxon>Polyopisthocotylea</taxon>
        <taxon>Polystomatidea</taxon>
        <taxon>Polystomatidae</taxon>
        <taxon>Protopolystoma</taxon>
    </lineage>
</organism>
<sequence length="220" mass="22295">MQLTGVPAGVYPATYAAGQPSIYPSYSPMHHALPHTTGYFQLSGTLPAGSLLPRQVMVGPPNVAGGTAVPAAPVNIMQAAGLNKPGSGGQQQTLLRASGIGLPVTSLSPNSCLAGANSVSSSNSPVMMMTTMMMAPSGTTTGTGSGAAAVAAFQQVANLQQQQQLHPPIFGGQIADQLTPGTYPLVPSAAYSVQSQRPVGPRAYATAEGHINMTTECFST</sequence>
<gene>
    <name evidence="1" type="ORF">PXEA_LOCUS8713</name>
</gene>
<reference evidence="1" key="1">
    <citation type="submission" date="2018-11" db="EMBL/GenBank/DDBJ databases">
        <authorList>
            <consortium name="Pathogen Informatics"/>
        </authorList>
    </citation>
    <scope>NUCLEOTIDE SEQUENCE</scope>
</reference>
<evidence type="ECO:0000313" key="2">
    <source>
        <dbReference type="Proteomes" id="UP000784294"/>
    </source>
</evidence>
<dbReference type="AlphaFoldDB" id="A0A448WM52"/>
<keyword evidence="2" id="KW-1185">Reference proteome</keyword>
<dbReference type="Proteomes" id="UP000784294">
    <property type="component" value="Unassembled WGS sequence"/>
</dbReference>
<name>A0A448WM52_9PLAT</name>
<evidence type="ECO:0000313" key="1">
    <source>
        <dbReference type="EMBL" id="VEL15273.1"/>
    </source>
</evidence>